<feature type="transmembrane region" description="Helical" evidence="8">
    <location>
        <begin position="588"/>
        <end position="617"/>
    </location>
</feature>
<dbReference type="Pfam" id="PF13606">
    <property type="entry name" value="Ank_3"/>
    <property type="match status" value="1"/>
</dbReference>
<comment type="caution">
    <text evidence="10">The sequence shown here is derived from an EMBL/GenBank/DDBJ whole genome shotgun (WGS) entry which is preliminary data.</text>
</comment>
<dbReference type="Proteomes" id="UP001151287">
    <property type="component" value="Unassembled WGS sequence"/>
</dbReference>
<gene>
    <name evidence="10" type="ORF">LUZ63_016022</name>
</gene>
<feature type="transmembrane region" description="Helical" evidence="8">
    <location>
        <begin position="474"/>
        <end position="496"/>
    </location>
</feature>
<dbReference type="Pfam" id="PF13962">
    <property type="entry name" value="PGG"/>
    <property type="match status" value="1"/>
</dbReference>
<dbReference type="PROSITE" id="PS50297">
    <property type="entry name" value="ANK_REP_REGION"/>
    <property type="match status" value="1"/>
</dbReference>
<evidence type="ECO:0000256" key="2">
    <source>
        <dbReference type="ARBA" id="ARBA00022692"/>
    </source>
</evidence>
<dbReference type="AlphaFoldDB" id="A0A9Q0CDQ0"/>
<dbReference type="Pfam" id="PF12796">
    <property type="entry name" value="Ank_2"/>
    <property type="match status" value="3"/>
</dbReference>
<evidence type="ECO:0000313" key="10">
    <source>
        <dbReference type="EMBL" id="KAJ1691867.1"/>
    </source>
</evidence>
<dbReference type="InterPro" id="IPR002110">
    <property type="entry name" value="Ankyrin_rpt"/>
</dbReference>
<protein>
    <recommendedName>
        <fullName evidence="9">PGG domain-containing protein</fullName>
    </recommendedName>
</protein>
<evidence type="ECO:0000256" key="3">
    <source>
        <dbReference type="ARBA" id="ARBA00022737"/>
    </source>
</evidence>
<feature type="repeat" description="ANK" evidence="7">
    <location>
        <begin position="256"/>
        <end position="288"/>
    </location>
</feature>
<dbReference type="InterPro" id="IPR026961">
    <property type="entry name" value="PGG_dom"/>
</dbReference>
<keyword evidence="2 8" id="KW-0812">Transmembrane</keyword>
<feature type="repeat" description="ANK" evidence="7">
    <location>
        <begin position="97"/>
        <end position="129"/>
    </location>
</feature>
<accession>A0A9Q0CDQ0</accession>
<keyword evidence="11" id="KW-1185">Reference proteome</keyword>
<evidence type="ECO:0000313" key="11">
    <source>
        <dbReference type="Proteomes" id="UP001151287"/>
    </source>
</evidence>
<keyword evidence="4 8" id="KW-1133">Transmembrane helix</keyword>
<evidence type="ECO:0000256" key="4">
    <source>
        <dbReference type="ARBA" id="ARBA00022989"/>
    </source>
</evidence>
<evidence type="ECO:0000256" key="1">
    <source>
        <dbReference type="ARBA" id="ARBA00004141"/>
    </source>
</evidence>
<comment type="subcellular location">
    <subcellularLocation>
        <location evidence="1">Membrane</location>
        <topology evidence="1">Multi-pass membrane protein</topology>
    </subcellularLocation>
</comment>
<keyword evidence="6 8" id="KW-0472">Membrane</keyword>
<dbReference type="SUPFAM" id="SSF48403">
    <property type="entry name" value="Ankyrin repeat"/>
    <property type="match status" value="1"/>
</dbReference>
<evidence type="ECO:0000256" key="8">
    <source>
        <dbReference type="SAM" id="Phobius"/>
    </source>
</evidence>
<dbReference type="PROSITE" id="PS50088">
    <property type="entry name" value="ANK_REPEAT"/>
    <property type="match status" value="3"/>
</dbReference>
<keyword evidence="5 7" id="KW-0040">ANK repeat</keyword>
<evidence type="ECO:0000259" key="9">
    <source>
        <dbReference type="Pfam" id="PF13962"/>
    </source>
</evidence>
<sequence>MVKIELTTDPSSSGSCAAVNNPLFGSGMHPKLLEACRTSNCGLLDYLCDHLVGPDILEDKTPYGNNALHLAVTLGHGTYARKLWLREPSLLTSQNNDGETPLITALMAGNKSMAKALIAAASSMELPDHDLERLAGNRMCLMLEMVDTCGQNVLHYVLRNMPDQDLALHILDKVRQHQDTATRLSTKVSNYGESPMHIACRRGYSDVVEKLLEIPGSSDEGPRNTTAMHTAVLAQQAEIVNKLLKKRPHLASRVCNGETPLTLAVATNNLEMVEIFMTHDPSLAYINGGSSDAIVFGSQRELDESCYHSPFMLAASLGRVDIAKEIAYHCPDSAFYCTAPDRSNALHEAIKKEHLKMVDYLLQTPQFQRLINQSDSGGKLPLHCAASMCNTELIRSLLHHKAQDCTAVTTDNENAVDVVCTKNDLCRTRKWNDAYNLLSHEINFATLDPTENRAKKGISKEEQKEMVYFMPHKYTTNTSLVAMLIAAVTIVAAFMVPGGYSRDISDRNLALFAKKASFVVFFISDAVAMCSSLAVAFLCILATWGEDLEIYSVKYKAWMQRLMLLAYIMTTVAFVFGLYTVLSPKNLWLALLILALSCILLLIMSLVSGNLAVLEFFFRLRNVFLPRCRSRYNSLCPG</sequence>
<dbReference type="GO" id="GO:0005886">
    <property type="term" value="C:plasma membrane"/>
    <property type="evidence" value="ECO:0007669"/>
    <property type="project" value="TreeGrafter"/>
</dbReference>
<evidence type="ECO:0000256" key="5">
    <source>
        <dbReference type="ARBA" id="ARBA00023043"/>
    </source>
</evidence>
<evidence type="ECO:0000256" key="7">
    <source>
        <dbReference type="PROSITE-ProRule" id="PRU00023"/>
    </source>
</evidence>
<dbReference type="PANTHER" id="PTHR24186:SF54">
    <property type="entry name" value="PGG DOMAIN-CONTAINING PROTEIN"/>
    <property type="match status" value="1"/>
</dbReference>
<dbReference type="EMBL" id="JAMQYH010000004">
    <property type="protein sequence ID" value="KAJ1691867.1"/>
    <property type="molecule type" value="Genomic_DNA"/>
</dbReference>
<keyword evidence="3" id="KW-0677">Repeat</keyword>
<name>A0A9Q0CDQ0_9POAL</name>
<feature type="transmembrane region" description="Helical" evidence="8">
    <location>
        <begin position="516"/>
        <end position="541"/>
    </location>
</feature>
<feature type="domain" description="PGG" evidence="9">
    <location>
        <begin position="475"/>
        <end position="581"/>
    </location>
</feature>
<dbReference type="Gene3D" id="1.25.40.20">
    <property type="entry name" value="Ankyrin repeat-containing domain"/>
    <property type="match status" value="3"/>
</dbReference>
<feature type="repeat" description="ANK" evidence="7">
    <location>
        <begin position="191"/>
        <end position="213"/>
    </location>
</feature>
<feature type="transmembrane region" description="Helical" evidence="8">
    <location>
        <begin position="562"/>
        <end position="582"/>
    </location>
</feature>
<reference evidence="10" key="1">
    <citation type="journal article" date="2022" name="Cell">
        <title>Repeat-based holocentromeres influence genome architecture and karyotype evolution.</title>
        <authorList>
            <person name="Hofstatter P.G."/>
            <person name="Thangavel G."/>
            <person name="Lux T."/>
            <person name="Neumann P."/>
            <person name="Vondrak T."/>
            <person name="Novak P."/>
            <person name="Zhang M."/>
            <person name="Costa L."/>
            <person name="Castellani M."/>
            <person name="Scott A."/>
            <person name="Toegelov H."/>
            <person name="Fuchs J."/>
            <person name="Mata-Sucre Y."/>
            <person name="Dias Y."/>
            <person name="Vanzela A.L.L."/>
            <person name="Huettel B."/>
            <person name="Almeida C.C.S."/>
            <person name="Simkova H."/>
            <person name="Souza G."/>
            <person name="Pedrosa-Harand A."/>
            <person name="Macas J."/>
            <person name="Mayer K.F.X."/>
            <person name="Houben A."/>
            <person name="Marques A."/>
        </authorList>
    </citation>
    <scope>NUCLEOTIDE SEQUENCE</scope>
    <source>
        <strain evidence="10">RhyBre1mFocal</strain>
    </source>
</reference>
<dbReference type="PANTHER" id="PTHR24186">
    <property type="entry name" value="PROTEIN PHOSPHATASE 1 REGULATORY SUBUNIT"/>
    <property type="match status" value="1"/>
</dbReference>
<organism evidence="10 11">
    <name type="scientific">Rhynchospora breviuscula</name>
    <dbReference type="NCBI Taxonomy" id="2022672"/>
    <lineage>
        <taxon>Eukaryota</taxon>
        <taxon>Viridiplantae</taxon>
        <taxon>Streptophyta</taxon>
        <taxon>Embryophyta</taxon>
        <taxon>Tracheophyta</taxon>
        <taxon>Spermatophyta</taxon>
        <taxon>Magnoliopsida</taxon>
        <taxon>Liliopsida</taxon>
        <taxon>Poales</taxon>
        <taxon>Cyperaceae</taxon>
        <taxon>Cyperoideae</taxon>
        <taxon>Rhynchosporeae</taxon>
        <taxon>Rhynchospora</taxon>
    </lineage>
</organism>
<dbReference type="OrthoDB" id="1847170at2759"/>
<proteinExistence type="predicted"/>
<dbReference type="InterPro" id="IPR036770">
    <property type="entry name" value="Ankyrin_rpt-contain_sf"/>
</dbReference>
<evidence type="ECO:0000256" key="6">
    <source>
        <dbReference type="ARBA" id="ARBA00023136"/>
    </source>
</evidence>
<dbReference type="SMART" id="SM00248">
    <property type="entry name" value="ANK"/>
    <property type="match status" value="8"/>
</dbReference>